<proteinExistence type="predicted"/>
<dbReference type="EMBL" id="CP042274">
    <property type="protein sequence ID" value="QDY92772.1"/>
    <property type="molecule type" value="Genomic_DNA"/>
</dbReference>
<dbReference type="Proteomes" id="UP000222296">
    <property type="component" value="Chromosome Circular"/>
</dbReference>
<dbReference type="AlphaFoldDB" id="A0AAP9E0M0"/>
<dbReference type="RefSeq" id="WP_099085690.1">
    <property type="nucleotide sequence ID" value="NZ_CP042274.1"/>
</dbReference>
<accession>A0AAP9E0M0</accession>
<organism evidence="1 2">
    <name type="scientific">Agrobacterium tumefaciens</name>
    <dbReference type="NCBI Taxonomy" id="358"/>
    <lineage>
        <taxon>Bacteria</taxon>
        <taxon>Pseudomonadati</taxon>
        <taxon>Pseudomonadota</taxon>
        <taxon>Alphaproteobacteria</taxon>
        <taxon>Hyphomicrobiales</taxon>
        <taxon>Rhizobiaceae</taxon>
        <taxon>Rhizobium/Agrobacterium group</taxon>
        <taxon>Agrobacterium</taxon>
        <taxon>Agrobacterium tumefaciens complex</taxon>
    </lineage>
</organism>
<name>A0AAP9E0M0_AGRTU</name>
<sequence>MNVLQFVSQQLNEAGYSVAALEEASVTYLAFEGDTVLGFVLAFPDAPKLIENWRPHSQQVLKAVQFALRRAEAKSWNAYLILLAAESADYVASIKLSAIEEDLTGTRKIVRAGISSEDCARAALLPLLAIQNAPQLDAVDMASEIRLRTTELPPDLVEAFVGGAPDAAIFQLLEAGL</sequence>
<gene>
    <name evidence="1" type="ORF">CG010_000580</name>
</gene>
<evidence type="ECO:0000313" key="2">
    <source>
        <dbReference type="Proteomes" id="UP000222296"/>
    </source>
</evidence>
<reference evidence="1 2" key="1">
    <citation type="journal article" date="2017" name="Genome Announc.">
        <title>Draft Genome Sequence of Agrobacterium tumefaciens Biovar 1 Strain 186, Isolated from Walnut.</title>
        <authorList>
            <person name="Poret-Peterson A.T."/>
            <person name="Bhatnagar S."/>
            <person name="McClean A.E."/>
            <person name="Kluepfel D.A."/>
        </authorList>
    </citation>
    <scope>NUCLEOTIDE SEQUENCE [LARGE SCALE GENOMIC DNA]</scope>
    <source>
        <strain evidence="1 2">186</strain>
    </source>
</reference>
<protein>
    <submittedName>
        <fullName evidence="1">Uncharacterized protein</fullName>
    </submittedName>
</protein>
<evidence type="ECO:0000313" key="1">
    <source>
        <dbReference type="EMBL" id="QDY92772.1"/>
    </source>
</evidence>